<accession>A0A2A4I0M8</accession>
<protein>
    <recommendedName>
        <fullName evidence="4">Acyloxyacyl hydrolase</fullName>
    </recommendedName>
</protein>
<keyword evidence="3" id="KW-1185">Reference proteome</keyword>
<organism evidence="2 3">
    <name type="scientific">Sphingomonas ginsenosidimutans</name>
    <dbReference type="NCBI Taxonomy" id="862134"/>
    <lineage>
        <taxon>Bacteria</taxon>
        <taxon>Pseudomonadati</taxon>
        <taxon>Pseudomonadota</taxon>
        <taxon>Alphaproteobacteria</taxon>
        <taxon>Sphingomonadales</taxon>
        <taxon>Sphingomonadaceae</taxon>
        <taxon>Sphingomonas</taxon>
    </lineage>
</organism>
<dbReference type="Proteomes" id="UP000218784">
    <property type="component" value="Unassembled WGS sequence"/>
</dbReference>
<dbReference type="RefSeq" id="WP_066492232.1">
    <property type="nucleotide sequence ID" value="NZ_JAIEOT010000063.1"/>
</dbReference>
<dbReference type="InterPro" id="IPR018550">
    <property type="entry name" value="Lipid-A_deacylase-rel"/>
</dbReference>
<sequence length="225" mass="24927">MIGAWKRALGAAMAFVSTTAVAKERAGPMDDPALSARPEIAVGAFDHGSNFHPLGDKLFAPATPAGVLYEGEEEYGTADIQLSYRSAPIRFVLKPRVTAKVQINTAGRTHFASLGAEWRQHALGDRIYGQIGIGVTVHDGYRFTPDPFAPGISDAEARRRYDIYRRRTSWGSRVLFNPNAAIGVRLNRRWAAELAWEHFSHRRIFSDTNPGIDTLGIRLVRRLGR</sequence>
<keyword evidence="1" id="KW-0732">Signal</keyword>
<dbReference type="Gene3D" id="2.40.160.20">
    <property type="match status" value="1"/>
</dbReference>
<gene>
    <name evidence="2" type="ORF">COA17_07735</name>
</gene>
<evidence type="ECO:0008006" key="4">
    <source>
        <dbReference type="Google" id="ProtNLM"/>
    </source>
</evidence>
<feature type="signal peptide" evidence="1">
    <location>
        <begin position="1"/>
        <end position="22"/>
    </location>
</feature>
<evidence type="ECO:0000256" key="1">
    <source>
        <dbReference type="SAM" id="SignalP"/>
    </source>
</evidence>
<reference evidence="2 3" key="1">
    <citation type="submission" date="2017-09" db="EMBL/GenBank/DDBJ databases">
        <title>Sphingomonas ginsenosidimutans KACC 14949, whole genome shotgun sequence.</title>
        <authorList>
            <person name="Feng G."/>
            <person name="Zhu H."/>
        </authorList>
    </citation>
    <scope>NUCLEOTIDE SEQUENCE [LARGE SCALE GENOMIC DNA]</scope>
    <source>
        <strain evidence="2 3">KACC 14949</strain>
    </source>
</reference>
<comment type="caution">
    <text evidence="2">The sequence shown here is derived from an EMBL/GenBank/DDBJ whole genome shotgun (WGS) entry which is preliminary data.</text>
</comment>
<evidence type="ECO:0000313" key="2">
    <source>
        <dbReference type="EMBL" id="PCG09729.1"/>
    </source>
</evidence>
<proteinExistence type="predicted"/>
<name>A0A2A4I0M8_9SPHN</name>
<evidence type="ECO:0000313" key="3">
    <source>
        <dbReference type="Proteomes" id="UP000218784"/>
    </source>
</evidence>
<dbReference type="Pfam" id="PF09411">
    <property type="entry name" value="PagL"/>
    <property type="match status" value="1"/>
</dbReference>
<dbReference type="AlphaFoldDB" id="A0A2A4I0M8"/>
<dbReference type="EMBL" id="NWVD01000002">
    <property type="protein sequence ID" value="PCG09729.1"/>
    <property type="molecule type" value="Genomic_DNA"/>
</dbReference>
<feature type="chain" id="PRO_5013059770" description="Acyloxyacyl hydrolase" evidence="1">
    <location>
        <begin position="23"/>
        <end position="225"/>
    </location>
</feature>